<evidence type="ECO:0000313" key="2">
    <source>
        <dbReference type="EMBL" id="OCK82943.1"/>
    </source>
</evidence>
<dbReference type="OrthoDB" id="5308323at2759"/>
<proteinExistence type="predicted"/>
<keyword evidence="1" id="KW-0732">Signal</keyword>
<protein>
    <recommendedName>
        <fullName evidence="4">Ubiquitin 3 binding protein But2 C-terminal domain-containing protein</fullName>
    </recommendedName>
</protein>
<keyword evidence="3" id="KW-1185">Reference proteome</keyword>
<accession>A0A8E2EFK6</accession>
<organism evidence="2 3">
    <name type="scientific">Lepidopterella palustris CBS 459.81</name>
    <dbReference type="NCBI Taxonomy" id="1314670"/>
    <lineage>
        <taxon>Eukaryota</taxon>
        <taxon>Fungi</taxon>
        <taxon>Dikarya</taxon>
        <taxon>Ascomycota</taxon>
        <taxon>Pezizomycotina</taxon>
        <taxon>Dothideomycetes</taxon>
        <taxon>Pleosporomycetidae</taxon>
        <taxon>Mytilinidiales</taxon>
        <taxon>Argynnaceae</taxon>
        <taxon>Lepidopterella</taxon>
    </lineage>
</organism>
<evidence type="ECO:0008006" key="4">
    <source>
        <dbReference type="Google" id="ProtNLM"/>
    </source>
</evidence>
<evidence type="ECO:0000313" key="3">
    <source>
        <dbReference type="Proteomes" id="UP000250266"/>
    </source>
</evidence>
<feature type="chain" id="PRO_5034764006" description="Ubiquitin 3 binding protein But2 C-terminal domain-containing protein" evidence="1">
    <location>
        <begin position="20"/>
        <end position="166"/>
    </location>
</feature>
<dbReference type="AlphaFoldDB" id="A0A8E2EFK6"/>
<evidence type="ECO:0000256" key="1">
    <source>
        <dbReference type="SAM" id="SignalP"/>
    </source>
</evidence>
<dbReference type="EMBL" id="KV744874">
    <property type="protein sequence ID" value="OCK82943.1"/>
    <property type="molecule type" value="Genomic_DNA"/>
</dbReference>
<sequence>MQYLTLASAILSSALLVSAAPTGSESNLTPRSCSTAYPESIGFPINYVISQDAGAVNKRDDAISFNNIPEGSYGCTLEVDFPAGYPITSSGNAQVYVFAEDGPSAGSQVGTVNFASSPVAPFKYVINSFTCRPSMSFRMSIGSTTDAGSVAFADTKDAGITMKYNC</sequence>
<dbReference type="Proteomes" id="UP000250266">
    <property type="component" value="Unassembled WGS sequence"/>
</dbReference>
<gene>
    <name evidence="2" type="ORF">K432DRAFT_379970</name>
</gene>
<name>A0A8E2EFK6_9PEZI</name>
<feature type="signal peptide" evidence="1">
    <location>
        <begin position="1"/>
        <end position="19"/>
    </location>
</feature>
<reference evidence="2 3" key="1">
    <citation type="journal article" date="2016" name="Nat. Commun.">
        <title>Ectomycorrhizal ecology is imprinted in the genome of the dominant symbiotic fungus Cenococcum geophilum.</title>
        <authorList>
            <consortium name="DOE Joint Genome Institute"/>
            <person name="Peter M."/>
            <person name="Kohler A."/>
            <person name="Ohm R.A."/>
            <person name="Kuo A."/>
            <person name="Krutzmann J."/>
            <person name="Morin E."/>
            <person name="Arend M."/>
            <person name="Barry K.W."/>
            <person name="Binder M."/>
            <person name="Choi C."/>
            <person name="Clum A."/>
            <person name="Copeland A."/>
            <person name="Grisel N."/>
            <person name="Haridas S."/>
            <person name="Kipfer T."/>
            <person name="LaButti K."/>
            <person name="Lindquist E."/>
            <person name="Lipzen A."/>
            <person name="Maire R."/>
            <person name="Meier B."/>
            <person name="Mihaltcheva S."/>
            <person name="Molinier V."/>
            <person name="Murat C."/>
            <person name="Poggeler S."/>
            <person name="Quandt C.A."/>
            <person name="Sperisen C."/>
            <person name="Tritt A."/>
            <person name="Tisserant E."/>
            <person name="Crous P.W."/>
            <person name="Henrissat B."/>
            <person name="Nehls U."/>
            <person name="Egli S."/>
            <person name="Spatafora J.W."/>
            <person name="Grigoriev I.V."/>
            <person name="Martin F.M."/>
        </authorList>
    </citation>
    <scope>NUCLEOTIDE SEQUENCE [LARGE SCALE GENOMIC DNA]</scope>
    <source>
        <strain evidence="2 3">CBS 459.81</strain>
    </source>
</reference>